<name>A0A0F9QI25_9ZZZZ</name>
<comment type="caution">
    <text evidence="1">The sequence shown here is derived from an EMBL/GenBank/DDBJ whole genome shotgun (WGS) entry which is preliminary data.</text>
</comment>
<reference evidence="1" key="1">
    <citation type="journal article" date="2015" name="Nature">
        <title>Complex archaea that bridge the gap between prokaryotes and eukaryotes.</title>
        <authorList>
            <person name="Spang A."/>
            <person name="Saw J.H."/>
            <person name="Jorgensen S.L."/>
            <person name="Zaremba-Niedzwiedzka K."/>
            <person name="Martijn J."/>
            <person name="Lind A.E."/>
            <person name="van Eijk R."/>
            <person name="Schleper C."/>
            <person name="Guy L."/>
            <person name="Ettema T.J."/>
        </authorList>
    </citation>
    <scope>NUCLEOTIDE SEQUENCE</scope>
</reference>
<evidence type="ECO:0000313" key="1">
    <source>
        <dbReference type="EMBL" id="KKN42149.1"/>
    </source>
</evidence>
<dbReference type="EMBL" id="LAZR01001601">
    <property type="protein sequence ID" value="KKN42149.1"/>
    <property type="molecule type" value="Genomic_DNA"/>
</dbReference>
<accession>A0A0F9QI25</accession>
<gene>
    <name evidence="1" type="ORF">LCGC14_0716180</name>
</gene>
<proteinExistence type="predicted"/>
<organism evidence="1">
    <name type="scientific">marine sediment metagenome</name>
    <dbReference type="NCBI Taxonomy" id="412755"/>
    <lineage>
        <taxon>unclassified sequences</taxon>
        <taxon>metagenomes</taxon>
        <taxon>ecological metagenomes</taxon>
    </lineage>
</organism>
<sequence length="190" mass="21077">MLPVAIVTSLAEDGVDGKQQGFSADYTDYIGLRVRSRSSNYPTYNTDRTWGLLLDVPVTASPNILLATPTPEVEDVVLPTPQNVSLLLRDRDNQSFDRLLTAVFGIHSSRAFSVADCEMGAKLSAGYDPFELNQTAVGSNGEVSLWQIHPVHFWKYDSRLLQMDLEYAAQAAWELSGYGSNWTTPWRICG</sequence>
<dbReference type="AlphaFoldDB" id="A0A0F9QI25"/>
<protein>
    <submittedName>
        <fullName evidence="1">Uncharacterized protein</fullName>
    </submittedName>
</protein>